<feature type="domain" description="FAD-binding PCMH-type" evidence="4">
    <location>
        <begin position="1"/>
        <end position="176"/>
    </location>
</feature>
<evidence type="ECO:0000256" key="1">
    <source>
        <dbReference type="ARBA" id="ARBA00022630"/>
    </source>
</evidence>
<dbReference type="GO" id="GO:0016491">
    <property type="term" value="F:oxidoreductase activity"/>
    <property type="evidence" value="ECO:0007669"/>
    <property type="project" value="UniProtKB-KW"/>
</dbReference>
<dbReference type="OrthoDB" id="9789842at2"/>
<dbReference type="GO" id="GO:0071949">
    <property type="term" value="F:FAD binding"/>
    <property type="evidence" value="ECO:0007669"/>
    <property type="project" value="InterPro"/>
</dbReference>
<sequence length="291" mass="31057">MPECSVYYQPESISDAVKYLASADKRLKPLAGGTDIVPAMRKGEMNVDGLVDLSKIPGLREINIDDNELKLGSLCTFAQIEKSLLIQTQVPLLAQAAGAVGSPQIRSLGTIGGNIANASPAADTVTAFVALDAKARLESTRGTRSVPVSELLCGVGKTNISRDEIIAEIRFQIPSENSQSGFIKLGRRKALAIARMNLAIIITEHDGLIDFARVSLGAVGPNPSRNTSLEEFLIGQKPSESLIDSFARFAGEEVSRMLGSRASAAYKCEAVKGIVRDLSSRLFLGNEQVVI</sequence>
<dbReference type="InterPro" id="IPR005107">
    <property type="entry name" value="CO_DH_flav_C"/>
</dbReference>
<reference evidence="5 6" key="1">
    <citation type="submission" date="2011-11" db="EMBL/GenBank/DDBJ databases">
        <title>The Noncontiguous Finished genome of Desulfosporosinus youngiae DSM 17734.</title>
        <authorList>
            <consortium name="US DOE Joint Genome Institute (JGI-PGF)"/>
            <person name="Lucas S."/>
            <person name="Han J."/>
            <person name="Lapidus A."/>
            <person name="Cheng J.-F."/>
            <person name="Goodwin L."/>
            <person name="Pitluck S."/>
            <person name="Peters L."/>
            <person name="Ovchinnikova G."/>
            <person name="Lu M."/>
            <person name="Land M.L."/>
            <person name="Hauser L."/>
            <person name="Pester M."/>
            <person name="Spring S."/>
            <person name="Ollivier B."/>
            <person name="Rattei T."/>
            <person name="Klenk H.-P."/>
            <person name="Wagner M."/>
            <person name="Loy A."/>
            <person name="Woyke T.J."/>
        </authorList>
    </citation>
    <scope>NUCLEOTIDE SEQUENCE [LARGE SCALE GENOMIC DNA]</scope>
    <source>
        <strain evidence="5 6">DSM 17734</strain>
    </source>
</reference>
<dbReference type="SMART" id="SM01092">
    <property type="entry name" value="CO_deh_flav_C"/>
    <property type="match status" value="1"/>
</dbReference>
<dbReference type="InterPro" id="IPR016169">
    <property type="entry name" value="FAD-bd_PCMH_sub2"/>
</dbReference>
<dbReference type="InterPro" id="IPR016166">
    <property type="entry name" value="FAD-bd_PCMH"/>
</dbReference>
<dbReference type="InterPro" id="IPR036318">
    <property type="entry name" value="FAD-bd_PCMH-like_sf"/>
</dbReference>
<keyword evidence="2" id="KW-0274">FAD</keyword>
<dbReference type="InterPro" id="IPR016167">
    <property type="entry name" value="FAD-bd_PCMH_sub1"/>
</dbReference>
<dbReference type="Proteomes" id="UP000005104">
    <property type="component" value="Chromosome"/>
</dbReference>
<dbReference type="PROSITE" id="PS51387">
    <property type="entry name" value="FAD_PCMH"/>
    <property type="match status" value="1"/>
</dbReference>
<dbReference type="InterPro" id="IPR051312">
    <property type="entry name" value="Diverse_Substr_Oxidored"/>
</dbReference>
<dbReference type="AlphaFoldDB" id="H5Y1H2"/>
<proteinExistence type="predicted"/>
<keyword evidence="6" id="KW-1185">Reference proteome</keyword>
<dbReference type="PANTHER" id="PTHR42659">
    <property type="entry name" value="XANTHINE DEHYDROGENASE SUBUNIT C-RELATED"/>
    <property type="match status" value="1"/>
</dbReference>
<gene>
    <name evidence="5" type="ORF">DesyoDRAFT_0392</name>
</gene>
<evidence type="ECO:0000313" key="6">
    <source>
        <dbReference type="Proteomes" id="UP000005104"/>
    </source>
</evidence>
<dbReference type="InterPro" id="IPR036683">
    <property type="entry name" value="CO_DH_flav_C_dom_sf"/>
</dbReference>
<dbReference type="FunFam" id="3.30.465.10:FF:000017">
    <property type="entry name" value="Xanthine dehydrogenase, FAD binding subunit"/>
    <property type="match status" value="1"/>
</dbReference>
<dbReference type="PANTHER" id="PTHR42659:SF2">
    <property type="entry name" value="XANTHINE DEHYDROGENASE SUBUNIT C-RELATED"/>
    <property type="match status" value="1"/>
</dbReference>
<organism evidence="5 6">
    <name type="scientific">Desulfosporosinus youngiae DSM 17734</name>
    <dbReference type="NCBI Taxonomy" id="768710"/>
    <lineage>
        <taxon>Bacteria</taxon>
        <taxon>Bacillati</taxon>
        <taxon>Bacillota</taxon>
        <taxon>Clostridia</taxon>
        <taxon>Eubacteriales</taxon>
        <taxon>Desulfitobacteriaceae</taxon>
        <taxon>Desulfosporosinus</taxon>
    </lineage>
</organism>
<evidence type="ECO:0000256" key="3">
    <source>
        <dbReference type="ARBA" id="ARBA00023002"/>
    </source>
</evidence>
<dbReference type="RefSeq" id="WP_007778718.1">
    <property type="nucleotide sequence ID" value="NZ_CM001441.1"/>
</dbReference>
<dbReference type="SUPFAM" id="SSF55447">
    <property type="entry name" value="CO dehydrogenase flavoprotein C-terminal domain-like"/>
    <property type="match status" value="1"/>
</dbReference>
<dbReference type="STRING" id="768710.DesyoDRAFT_0392"/>
<dbReference type="EMBL" id="CM001441">
    <property type="protein sequence ID" value="EHQ87585.1"/>
    <property type="molecule type" value="Genomic_DNA"/>
</dbReference>
<keyword evidence="3" id="KW-0560">Oxidoreductase</keyword>
<accession>H5Y1H2</accession>
<evidence type="ECO:0000256" key="2">
    <source>
        <dbReference type="ARBA" id="ARBA00022827"/>
    </source>
</evidence>
<keyword evidence="1" id="KW-0285">Flavoprotein</keyword>
<dbReference type="Pfam" id="PF00941">
    <property type="entry name" value="FAD_binding_5"/>
    <property type="match status" value="1"/>
</dbReference>
<dbReference type="HOGENOM" id="CLU_058050_0_1_9"/>
<evidence type="ECO:0000259" key="4">
    <source>
        <dbReference type="PROSITE" id="PS51387"/>
    </source>
</evidence>
<dbReference type="Gene3D" id="3.30.43.10">
    <property type="entry name" value="Uridine Diphospho-n-acetylenolpyruvylglucosamine Reductase, domain 2"/>
    <property type="match status" value="1"/>
</dbReference>
<evidence type="ECO:0000313" key="5">
    <source>
        <dbReference type="EMBL" id="EHQ87585.1"/>
    </source>
</evidence>
<dbReference type="Gene3D" id="3.30.465.10">
    <property type="match status" value="1"/>
</dbReference>
<dbReference type="Pfam" id="PF03450">
    <property type="entry name" value="CO_deh_flav_C"/>
    <property type="match status" value="1"/>
</dbReference>
<dbReference type="InterPro" id="IPR002346">
    <property type="entry name" value="Mopterin_DH_FAD-bd"/>
</dbReference>
<dbReference type="Gene3D" id="3.30.390.50">
    <property type="entry name" value="CO dehydrogenase flavoprotein, C-terminal domain"/>
    <property type="match status" value="1"/>
</dbReference>
<dbReference type="eggNOG" id="COG1319">
    <property type="taxonomic scope" value="Bacteria"/>
</dbReference>
<name>H5Y1H2_9FIRM</name>
<protein>
    <submittedName>
        <fullName evidence="5">Aerobic-type carbon monoxide dehydrogenase, middle subunit CoxM/CutM-like protein</fullName>
    </submittedName>
</protein>
<dbReference type="SUPFAM" id="SSF56176">
    <property type="entry name" value="FAD-binding/transporter-associated domain-like"/>
    <property type="match status" value="1"/>
</dbReference>